<evidence type="ECO:0000313" key="1">
    <source>
        <dbReference type="EMBL" id="OMO81287.1"/>
    </source>
</evidence>
<dbReference type="AlphaFoldDB" id="A0A1R3IFE4"/>
<name>A0A1R3IFE4_9ROSI</name>
<gene>
    <name evidence="1" type="ORF">COLO4_23676</name>
</gene>
<reference evidence="2" key="1">
    <citation type="submission" date="2013-09" db="EMBL/GenBank/DDBJ databases">
        <title>Corchorus olitorius genome sequencing.</title>
        <authorList>
            <person name="Alam M."/>
            <person name="Haque M.S."/>
            <person name="Islam M.S."/>
            <person name="Emdad E.M."/>
            <person name="Islam M.M."/>
            <person name="Ahmed B."/>
            <person name="Halim A."/>
            <person name="Hossen Q.M.M."/>
            <person name="Hossain M.Z."/>
            <person name="Ahmed R."/>
            <person name="Khan M.M."/>
            <person name="Islam R."/>
            <person name="Rashid M.M."/>
            <person name="Khan S.A."/>
            <person name="Rahman M.S."/>
            <person name="Alam M."/>
            <person name="Yahiya A.S."/>
            <person name="Khan M.S."/>
            <person name="Azam M.S."/>
            <person name="Haque T."/>
            <person name="Lashkar M.Z.H."/>
            <person name="Akhand A.I."/>
            <person name="Morshed G."/>
            <person name="Roy S."/>
            <person name="Uddin K.S."/>
            <person name="Rabeya T."/>
            <person name="Hossain A.S."/>
            <person name="Chowdhury A."/>
            <person name="Snigdha A.R."/>
            <person name="Mortoza M.S."/>
            <person name="Matin S.A."/>
            <person name="Hoque S.M.E."/>
            <person name="Islam M.K."/>
            <person name="Roy D.K."/>
            <person name="Haider R."/>
            <person name="Moosa M.M."/>
            <person name="Elias S.M."/>
            <person name="Hasan A.M."/>
            <person name="Jahan S."/>
            <person name="Shafiuddin M."/>
            <person name="Mahmood N."/>
            <person name="Shommy N.S."/>
        </authorList>
    </citation>
    <scope>NUCLEOTIDE SEQUENCE [LARGE SCALE GENOMIC DNA]</scope>
    <source>
        <strain evidence="2">cv. O-4</strain>
    </source>
</reference>
<proteinExistence type="predicted"/>
<evidence type="ECO:0000313" key="2">
    <source>
        <dbReference type="Proteomes" id="UP000187203"/>
    </source>
</evidence>
<comment type="caution">
    <text evidence="1">The sequence shown here is derived from an EMBL/GenBank/DDBJ whole genome shotgun (WGS) entry which is preliminary data.</text>
</comment>
<accession>A0A1R3IFE4</accession>
<organism evidence="1 2">
    <name type="scientific">Corchorus olitorius</name>
    <dbReference type="NCBI Taxonomy" id="93759"/>
    <lineage>
        <taxon>Eukaryota</taxon>
        <taxon>Viridiplantae</taxon>
        <taxon>Streptophyta</taxon>
        <taxon>Embryophyta</taxon>
        <taxon>Tracheophyta</taxon>
        <taxon>Spermatophyta</taxon>
        <taxon>Magnoliopsida</taxon>
        <taxon>eudicotyledons</taxon>
        <taxon>Gunneridae</taxon>
        <taxon>Pentapetalae</taxon>
        <taxon>rosids</taxon>
        <taxon>malvids</taxon>
        <taxon>Malvales</taxon>
        <taxon>Malvaceae</taxon>
        <taxon>Grewioideae</taxon>
        <taxon>Apeibeae</taxon>
        <taxon>Corchorus</taxon>
    </lineage>
</organism>
<keyword evidence="2" id="KW-1185">Reference proteome</keyword>
<dbReference type="EMBL" id="AWUE01018321">
    <property type="protein sequence ID" value="OMO81287.1"/>
    <property type="molecule type" value="Genomic_DNA"/>
</dbReference>
<dbReference type="Proteomes" id="UP000187203">
    <property type="component" value="Unassembled WGS sequence"/>
</dbReference>
<sequence>MKLESLCSTCEVCEVARKLPSVVVCMECVCSDDGGVLLARSKTREKKMGSESCYVAGRERIERKNSLEDFVRSS</sequence>
<protein>
    <submittedName>
        <fullName evidence="1">Uncharacterized protein</fullName>
    </submittedName>
</protein>